<sequence>MSGVISTDEMNLLSVQRIDPCAVSVIDKSTHSALYTFDSAKAKWSKSDIEGPMLLYRRADRPYYSLMIANRQSLSDLIEPLTTKLEVFLKTPYIFINKPEAGVITGLWFYSHNDCIRVYHLIENLIPKSNTSPIPEMVTAETVDLDTLMNTTVEKNSQSQQLSSVDLNGKPKEFISSMPTMLQSLLNDESSNKVRPVIHPQGAFSADQLEQQLIHDTCATRKATSGELAIKEAADEAQLFTGSSSSRSNMLSSSALRRRSHKSLGNEFAKMSSSFPQLSLSPSVRREPSLSEESIAVTPLTREQILEAVTYLLKTDDDFVTRLHQAYIDSLNSRLRLRQ</sequence>
<dbReference type="AlphaFoldDB" id="A0ABD6EWM8"/>
<comment type="subcellular location">
    <subcellularLocation>
        <location evidence="1">Cytoplasm</location>
    </subcellularLocation>
</comment>
<dbReference type="Pfam" id="PF06058">
    <property type="entry name" value="DCP1"/>
    <property type="match status" value="1"/>
</dbReference>
<evidence type="ECO:0000256" key="3">
    <source>
        <dbReference type="ARBA" id="ARBA00022490"/>
    </source>
</evidence>
<feature type="domain" description="mRNA-decapping enzyme C-terminal" evidence="6">
    <location>
        <begin position="298"/>
        <end position="335"/>
    </location>
</feature>
<evidence type="ECO:0000313" key="7">
    <source>
        <dbReference type="EMBL" id="MFH4982569.1"/>
    </source>
</evidence>
<dbReference type="Pfam" id="PF16741">
    <property type="entry name" value="mRNA_decap_C"/>
    <property type="match status" value="1"/>
</dbReference>
<dbReference type="EMBL" id="JBGFUD010009605">
    <property type="protein sequence ID" value="MFH4982569.1"/>
    <property type="molecule type" value="Genomic_DNA"/>
</dbReference>
<proteinExistence type="inferred from homology"/>
<evidence type="ECO:0000259" key="6">
    <source>
        <dbReference type="Pfam" id="PF16741"/>
    </source>
</evidence>
<evidence type="ECO:0000256" key="4">
    <source>
        <dbReference type="ARBA" id="ARBA00022664"/>
    </source>
</evidence>
<evidence type="ECO:0000256" key="1">
    <source>
        <dbReference type="ARBA" id="ARBA00004496"/>
    </source>
</evidence>
<dbReference type="Gene3D" id="2.30.29.30">
    <property type="entry name" value="Pleckstrin-homology domain (PH domain)/Phosphotyrosine-binding domain (PTB)"/>
    <property type="match status" value="1"/>
</dbReference>
<dbReference type="SUPFAM" id="SSF50729">
    <property type="entry name" value="PH domain-like"/>
    <property type="match status" value="1"/>
</dbReference>
<keyword evidence="3" id="KW-0963">Cytoplasm</keyword>
<dbReference type="GO" id="GO:0005737">
    <property type="term" value="C:cytoplasm"/>
    <property type="evidence" value="ECO:0007669"/>
    <property type="project" value="UniProtKB-SubCell"/>
</dbReference>
<dbReference type="GO" id="GO:0006397">
    <property type="term" value="P:mRNA processing"/>
    <property type="evidence" value="ECO:0007669"/>
    <property type="project" value="UniProtKB-KW"/>
</dbReference>
<dbReference type="GO" id="GO:0000184">
    <property type="term" value="P:nuclear-transcribed mRNA catabolic process, nonsense-mediated decay"/>
    <property type="evidence" value="ECO:0007669"/>
    <property type="project" value="UniProtKB-KW"/>
</dbReference>
<evidence type="ECO:0000256" key="2">
    <source>
        <dbReference type="ARBA" id="ARBA00008778"/>
    </source>
</evidence>
<dbReference type="InterPro" id="IPR031953">
    <property type="entry name" value="mRNA_decap_C"/>
</dbReference>
<name>A0ABD6EWM8_9BILA</name>
<dbReference type="PANTHER" id="PTHR16290:SF0">
    <property type="entry name" value="DECAPPING PROTEIN 1, ISOFORM A"/>
    <property type="match status" value="1"/>
</dbReference>
<gene>
    <name evidence="7" type="ORF">AB6A40_009278</name>
</gene>
<organism evidence="7 8">
    <name type="scientific">Gnathostoma spinigerum</name>
    <dbReference type="NCBI Taxonomy" id="75299"/>
    <lineage>
        <taxon>Eukaryota</taxon>
        <taxon>Metazoa</taxon>
        <taxon>Ecdysozoa</taxon>
        <taxon>Nematoda</taxon>
        <taxon>Chromadorea</taxon>
        <taxon>Rhabditida</taxon>
        <taxon>Spirurina</taxon>
        <taxon>Gnathostomatomorpha</taxon>
        <taxon>Gnathostomatoidea</taxon>
        <taxon>Gnathostomatidae</taxon>
        <taxon>Gnathostoma</taxon>
    </lineage>
</organism>
<dbReference type="PANTHER" id="PTHR16290">
    <property type="entry name" value="TRANSCRIPTION FACTOR SMIF DECAPPING ENZYME DCP1"/>
    <property type="match status" value="1"/>
</dbReference>
<comment type="caution">
    <text evidence="7">The sequence shown here is derived from an EMBL/GenBank/DDBJ whole genome shotgun (WGS) entry which is preliminary data.</text>
</comment>
<accession>A0ABD6EWM8</accession>
<dbReference type="Proteomes" id="UP001608902">
    <property type="component" value="Unassembled WGS sequence"/>
</dbReference>
<dbReference type="Gene3D" id="6.10.140.2030">
    <property type="match status" value="1"/>
</dbReference>
<keyword evidence="8" id="KW-1185">Reference proteome</keyword>
<evidence type="ECO:0000313" key="8">
    <source>
        <dbReference type="Proteomes" id="UP001608902"/>
    </source>
</evidence>
<reference evidence="7 8" key="1">
    <citation type="submission" date="2024-08" db="EMBL/GenBank/DDBJ databases">
        <title>Gnathostoma spinigerum genome.</title>
        <authorList>
            <person name="Gonzalez-Bertolin B."/>
            <person name="Monzon S."/>
            <person name="Zaballos A."/>
            <person name="Jimenez P."/>
            <person name="Dekumyoy P."/>
            <person name="Varona S."/>
            <person name="Cuesta I."/>
            <person name="Sumanam S."/>
            <person name="Adisakwattana P."/>
            <person name="Gasser R.B."/>
            <person name="Hernandez-Gonzalez A."/>
            <person name="Young N.D."/>
            <person name="Perteguer M.J."/>
        </authorList>
    </citation>
    <scope>NUCLEOTIDE SEQUENCE [LARGE SCALE GENOMIC DNA]</scope>
    <source>
        <strain evidence="7">AL3</strain>
        <tissue evidence="7">Liver</tissue>
    </source>
</reference>
<evidence type="ECO:0000256" key="5">
    <source>
        <dbReference type="ARBA" id="ARBA00023161"/>
    </source>
</evidence>
<keyword evidence="5" id="KW-0866">Nonsense-mediated mRNA decay</keyword>
<protein>
    <recommendedName>
        <fullName evidence="6">mRNA-decapping enzyme C-terminal domain-containing protein</fullName>
    </recommendedName>
</protein>
<dbReference type="InterPro" id="IPR010334">
    <property type="entry name" value="Dcp1"/>
</dbReference>
<dbReference type="InterPro" id="IPR011993">
    <property type="entry name" value="PH-like_dom_sf"/>
</dbReference>
<comment type="similarity">
    <text evidence="2">Belongs to the DCP1 family.</text>
</comment>
<keyword evidence="4" id="KW-0507">mRNA processing</keyword>
<dbReference type="CDD" id="cd09804">
    <property type="entry name" value="Dcp1"/>
    <property type="match status" value="1"/>
</dbReference>